<feature type="chain" id="PRO_5009318812" evidence="2">
    <location>
        <begin position="26"/>
        <end position="1025"/>
    </location>
</feature>
<dbReference type="WBParaSite" id="maker-unitig_45291-snap-gene-0.1-mRNA-1">
    <property type="protein sequence ID" value="maker-unitig_45291-snap-gene-0.1-mRNA-1"/>
    <property type="gene ID" value="maker-unitig_45291-snap-gene-0.1"/>
</dbReference>
<feature type="region of interest" description="Disordered" evidence="1">
    <location>
        <begin position="313"/>
        <end position="332"/>
    </location>
</feature>
<feature type="region of interest" description="Disordered" evidence="1">
    <location>
        <begin position="869"/>
        <end position="920"/>
    </location>
</feature>
<evidence type="ECO:0000256" key="2">
    <source>
        <dbReference type="SAM" id="SignalP"/>
    </source>
</evidence>
<dbReference type="InterPro" id="IPR014729">
    <property type="entry name" value="Rossmann-like_a/b/a_fold"/>
</dbReference>
<feature type="region of interest" description="Disordered" evidence="1">
    <location>
        <begin position="446"/>
        <end position="466"/>
    </location>
</feature>
<evidence type="ECO:0000313" key="4">
    <source>
        <dbReference type="Proteomes" id="UP000095280"/>
    </source>
</evidence>
<keyword evidence="2" id="KW-0732">Signal</keyword>
<feature type="signal peptide" evidence="2">
    <location>
        <begin position="1"/>
        <end position="25"/>
    </location>
</feature>
<dbReference type="Gene3D" id="3.40.50.620">
    <property type="entry name" value="HUPs"/>
    <property type="match status" value="1"/>
</dbReference>
<dbReference type="SUPFAM" id="SSF52374">
    <property type="entry name" value="Nucleotidylyl transferase"/>
    <property type="match status" value="1"/>
</dbReference>
<feature type="region of interest" description="Disordered" evidence="1">
    <location>
        <begin position="600"/>
        <end position="636"/>
    </location>
</feature>
<feature type="compositionally biased region" description="Acidic residues" evidence="1">
    <location>
        <begin position="623"/>
        <end position="633"/>
    </location>
</feature>
<dbReference type="InterPro" id="IPR035684">
    <property type="entry name" value="ArgRS_core"/>
</dbReference>
<feature type="region of interest" description="Disordered" evidence="1">
    <location>
        <begin position="486"/>
        <end position="507"/>
    </location>
</feature>
<evidence type="ECO:0000256" key="1">
    <source>
        <dbReference type="SAM" id="MobiDB-lite"/>
    </source>
</evidence>
<sequence>VSAIDWTVALLISGALICLLHRLGCDPCRWRRLGARKHDRRGKKLIDSRSCYHDNLIDADGDNVLTITPPVRTPAMFGSCDSNKKLPGQLPPLPPPPPTSIRRRQLCCPPFTSRSTSSSLPFGLTDAALRLTPLFADLNLVASDLAAGLVPAAKATAPSATIGYAEDAFNERAGDGVAPIPLPAGVDGGAEWLGHAGAELARHRVLETAAAAAGDVNVESSFVEVMLTGHGVGGGAAVILTLMRCWRAARLGPADRAFATLRRRRMVRLLNGCRAHRLGASLADMALPSQATARVRDTLNASPGDELRRITNAAMSSSDSRRPRDVSGSQLPGRVLHFPCSKYRRQAGVSTALKADDGTDFDEATLASPSMLARITVACSPVRLAAVRPSDYATMIHAVGRSGLLRHTLSSRQLGVQRRKFRCCCDLGSKRRLGIQTDCGRAARQRTKELDSRNRRQLRPPPLLSMMSHSHTVPASVLRISACHRQRPLSSSGGGYRRSSAAPSSRNRPLSDLFGYCYYLFPDEEAGRRRPFDDILPQAASNYSTSSSCETITDCVVADTHRLSCRCLLLPAESILKRTMTEISTIRLACGAGDLESAERTPRLLRSDDAEDEEDNNNYTADSSDEDGNDSDNEEGRLYMTMDSDASGRLSALNGRGAIASCPSPSRGPQSAPVLWISARSMWPNLSHAGHLRATVFGNFVVYRLIEAFGHRVIGINYLGDWAGSSPAAAGWDGELGRPELLGLRGDDESTGPDRLPAEAVESALRPFRIACEAAKLCALALRQTATHVAELDACYGALSGRAHYVVESAQRLHFVPSWPRPDRPGSVRTWPIRHRCMHVEFGRVEGMSTSERLPAEWYLLRKHNSSVGQSQDVERSKASPNRRIDGPVQPRQKAAKSRIQQPRQQSAMRIDSSPAAAAPPASFSFGRAALGGRHSSSTPVAARMLRRAQRSSGARVGVGSGNGSALADYEVRRSESGGQLAKYIPEDDILRGFHSSLWLYAAAGLSPRCPSGAGNRDLKPAIVS</sequence>
<feature type="compositionally biased region" description="Low complexity" evidence="1">
    <location>
        <begin position="497"/>
        <end position="507"/>
    </location>
</feature>
<dbReference type="Pfam" id="PF00750">
    <property type="entry name" value="tRNA-synt_1d"/>
    <property type="match status" value="1"/>
</dbReference>
<accession>A0A1I8FS10</accession>
<proteinExistence type="predicted"/>
<name>A0A1I8FS10_9PLAT</name>
<evidence type="ECO:0000313" key="5">
    <source>
        <dbReference type="WBParaSite" id="maker-unitig_45291-snap-gene-0.1-mRNA-1"/>
    </source>
</evidence>
<dbReference type="Proteomes" id="UP000095280">
    <property type="component" value="Unplaced"/>
</dbReference>
<protein>
    <submittedName>
        <fullName evidence="5">tRNA-synt_1d domain-containing protein</fullName>
    </submittedName>
</protein>
<feature type="compositionally biased region" description="Polar residues" evidence="1">
    <location>
        <begin position="899"/>
        <end position="908"/>
    </location>
</feature>
<feature type="domain" description="Arginyl-tRNA synthetase catalytic core" evidence="3">
    <location>
        <begin position="688"/>
        <end position="723"/>
    </location>
</feature>
<feature type="compositionally biased region" description="Basic and acidic residues" evidence="1">
    <location>
        <begin position="873"/>
        <end position="886"/>
    </location>
</feature>
<organism evidence="4 5">
    <name type="scientific">Macrostomum lignano</name>
    <dbReference type="NCBI Taxonomy" id="282301"/>
    <lineage>
        <taxon>Eukaryota</taxon>
        <taxon>Metazoa</taxon>
        <taxon>Spiralia</taxon>
        <taxon>Lophotrochozoa</taxon>
        <taxon>Platyhelminthes</taxon>
        <taxon>Rhabditophora</taxon>
        <taxon>Macrostomorpha</taxon>
        <taxon>Macrostomida</taxon>
        <taxon>Macrostomidae</taxon>
        <taxon>Macrostomum</taxon>
    </lineage>
</organism>
<evidence type="ECO:0000259" key="3">
    <source>
        <dbReference type="Pfam" id="PF00750"/>
    </source>
</evidence>
<dbReference type="AlphaFoldDB" id="A0A1I8FS10"/>
<keyword evidence="4" id="KW-1185">Reference proteome</keyword>
<reference evidence="5" key="1">
    <citation type="submission" date="2016-11" db="UniProtKB">
        <authorList>
            <consortium name="WormBaseParasite"/>
        </authorList>
    </citation>
    <scope>IDENTIFICATION</scope>
</reference>